<organism evidence="2 3">
    <name type="scientific">Parnassius apollo</name>
    <name type="common">Apollo butterfly</name>
    <name type="synonym">Papilio apollo</name>
    <dbReference type="NCBI Taxonomy" id="110799"/>
    <lineage>
        <taxon>Eukaryota</taxon>
        <taxon>Metazoa</taxon>
        <taxon>Ecdysozoa</taxon>
        <taxon>Arthropoda</taxon>
        <taxon>Hexapoda</taxon>
        <taxon>Insecta</taxon>
        <taxon>Pterygota</taxon>
        <taxon>Neoptera</taxon>
        <taxon>Endopterygota</taxon>
        <taxon>Lepidoptera</taxon>
        <taxon>Glossata</taxon>
        <taxon>Ditrysia</taxon>
        <taxon>Papilionoidea</taxon>
        <taxon>Papilionidae</taxon>
        <taxon>Parnassiinae</taxon>
        <taxon>Parnassini</taxon>
        <taxon>Parnassius</taxon>
        <taxon>Parnassius</taxon>
    </lineage>
</organism>
<protein>
    <submittedName>
        <fullName evidence="2">(apollo) hypothetical protein</fullName>
    </submittedName>
</protein>
<evidence type="ECO:0000256" key="1">
    <source>
        <dbReference type="SAM" id="MobiDB-lite"/>
    </source>
</evidence>
<comment type="caution">
    <text evidence="2">The sequence shown here is derived from an EMBL/GenBank/DDBJ whole genome shotgun (WGS) entry which is preliminary data.</text>
</comment>
<gene>
    <name evidence="2" type="ORF">PAPOLLO_LOCUS21252</name>
</gene>
<evidence type="ECO:0000313" key="2">
    <source>
        <dbReference type="EMBL" id="CAG5037865.1"/>
    </source>
</evidence>
<dbReference type="Proteomes" id="UP000691718">
    <property type="component" value="Unassembled WGS sequence"/>
</dbReference>
<proteinExistence type="predicted"/>
<sequence>MYAIGRQVPSYHQLGFAHGIQCAVLDAIYKKNQDDQEEEDESVGNKEEANEDTDSNSDSEGGEFVVEQHLNRGRDLYLYRDVHLKM</sequence>
<feature type="compositionally biased region" description="Acidic residues" evidence="1">
    <location>
        <begin position="49"/>
        <end position="61"/>
    </location>
</feature>
<keyword evidence="3" id="KW-1185">Reference proteome</keyword>
<reference evidence="2" key="1">
    <citation type="submission" date="2021-04" db="EMBL/GenBank/DDBJ databases">
        <authorList>
            <person name="Tunstrom K."/>
        </authorList>
    </citation>
    <scope>NUCLEOTIDE SEQUENCE</scope>
</reference>
<dbReference type="AlphaFoldDB" id="A0A8S3XVV0"/>
<dbReference type="EMBL" id="CAJQZP010001305">
    <property type="protein sequence ID" value="CAG5037865.1"/>
    <property type="molecule type" value="Genomic_DNA"/>
</dbReference>
<feature type="region of interest" description="Disordered" evidence="1">
    <location>
        <begin position="32"/>
        <end position="67"/>
    </location>
</feature>
<accession>A0A8S3XVV0</accession>
<evidence type="ECO:0000313" key="3">
    <source>
        <dbReference type="Proteomes" id="UP000691718"/>
    </source>
</evidence>
<name>A0A8S3XVV0_PARAO</name>